<dbReference type="Gene3D" id="2.120.10.80">
    <property type="entry name" value="Kelch-type beta propeller"/>
    <property type="match status" value="1"/>
</dbReference>
<feature type="compositionally biased region" description="Basic and acidic residues" evidence="1">
    <location>
        <begin position="1856"/>
        <end position="1868"/>
    </location>
</feature>
<dbReference type="SUPFAM" id="SSF51126">
    <property type="entry name" value="Pectin lyase-like"/>
    <property type="match status" value="1"/>
</dbReference>
<evidence type="ECO:0000256" key="1">
    <source>
        <dbReference type="SAM" id="MobiDB-lite"/>
    </source>
</evidence>
<proteinExistence type="predicted"/>
<reference evidence="2" key="1">
    <citation type="submission" date="2021-01" db="EMBL/GenBank/DDBJ databases">
        <authorList>
            <person name="Corre E."/>
            <person name="Pelletier E."/>
            <person name="Niang G."/>
            <person name="Scheremetjew M."/>
            <person name="Finn R."/>
            <person name="Kale V."/>
            <person name="Holt S."/>
            <person name="Cochrane G."/>
            <person name="Meng A."/>
            <person name="Brown T."/>
            <person name="Cohen L."/>
        </authorList>
    </citation>
    <scope>NUCLEOTIDE SEQUENCE</scope>
    <source>
        <strain evidence="2">CCAP979/52</strain>
    </source>
</reference>
<dbReference type="EMBL" id="HBEZ01004690">
    <property type="protein sequence ID" value="CAD8624938.1"/>
    <property type="molecule type" value="Transcribed_RNA"/>
</dbReference>
<dbReference type="PANTHER" id="PTHR46967">
    <property type="entry name" value="INSULIN-LIKE GROWTH FACTOR BINDING PROTEIN,N-TERMINAL"/>
    <property type="match status" value="1"/>
</dbReference>
<dbReference type="SUPFAM" id="SSF57184">
    <property type="entry name" value="Growth factor receptor domain"/>
    <property type="match status" value="2"/>
</dbReference>
<dbReference type="SMART" id="SM01411">
    <property type="entry name" value="Ephrin_rec_like"/>
    <property type="match status" value="7"/>
</dbReference>
<name>A0A7S0LWU2_9CRYP</name>
<dbReference type="SUPFAM" id="SSF117281">
    <property type="entry name" value="Kelch motif"/>
    <property type="match status" value="1"/>
</dbReference>
<dbReference type="InterPro" id="IPR009030">
    <property type="entry name" value="Growth_fac_rcpt_cys_sf"/>
</dbReference>
<dbReference type="Gene3D" id="2.10.50.10">
    <property type="entry name" value="Tumor Necrosis Factor Receptor, subunit A, domain 2"/>
    <property type="match status" value="4"/>
</dbReference>
<evidence type="ECO:0008006" key="3">
    <source>
        <dbReference type="Google" id="ProtNLM"/>
    </source>
</evidence>
<dbReference type="PANTHER" id="PTHR46967:SF1">
    <property type="entry name" value="KERATIN-ASSOCIATED PROTEIN 16-1-LIKE"/>
    <property type="match status" value="1"/>
</dbReference>
<accession>A0A7S0LWU2</accession>
<protein>
    <recommendedName>
        <fullName evidence="3">Tyrosine-protein kinase ephrin type A/B receptor-like domain-containing protein</fullName>
    </recommendedName>
</protein>
<dbReference type="CDD" id="cd00185">
    <property type="entry name" value="TNFRSF"/>
    <property type="match status" value="1"/>
</dbReference>
<feature type="region of interest" description="Disordered" evidence="1">
    <location>
        <begin position="1851"/>
        <end position="1877"/>
    </location>
</feature>
<gene>
    <name evidence="2" type="ORF">CCUR1050_LOCUS2614</name>
</gene>
<organism evidence="2">
    <name type="scientific">Cryptomonas curvata</name>
    <dbReference type="NCBI Taxonomy" id="233186"/>
    <lineage>
        <taxon>Eukaryota</taxon>
        <taxon>Cryptophyceae</taxon>
        <taxon>Cryptomonadales</taxon>
        <taxon>Cryptomonadaceae</taxon>
        <taxon>Cryptomonas</taxon>
    </lineage>
</organism>
<sequence length="2168" mass="228023">MFDPTEMKWSEITQTNLLGLPPSSRHGCAFASVNGAIFLFGGKDEQRAYNDMTMLIAPPKEHTWSTDGSVDFLIEVNDWDRVILPLGPAAASLTSTITLCTALFPCTISVFGALASTSRSTVLSGNSNLNSSGESFRGLLKCHIHGSIICLSSLGCAGLSLQPLHLKKDSEGDSELTPLEIGGKVTALIFDTKFTGFSSTLDGGSIRAYDGASVAIKRCVFLNSHSYGIGGAISSVGATLHISSSRFTNCSSAHGGGAVAADEFVCYASRTAIAAPTVLDIQSSIFEGCSSAGPGGAVLAASQKTFGSLLGCDFSLCRSDGPGGAVAVVRLATIEVIDCVFSWNSAGWPGGGALHLDGASLTMHGVSCAHNLALDGGGGALFWAGNIPPKFISWCREGHYPDDSSTCTPRQCALRCLPCSAGKYQTAQGSTNSSACLHCSPGTYSSMHGAAACTGCGKGNFSAPVGATSWEVCAQCSAGTYTSFDSASVCSDCMAGFFTTALGSSVCQKCDAGTFASESEATVCATCVSGSYVSEKGATICIVCNAGAFSTSSSSCTSCSAGTFSTLAGATGAYACTACAAGTYSEVNGAAGCASCAAGTFNPLTSAASALWCTSCREGTISLPRSSACINATVSKKGRPLDLHDISGSVVVDLPFNFSIFCSEYNQTTASSNGILQFGYTLLTGTNPWPIYFESDFIDSYIAIFWMMMTSGDQSTFLEWRSADKLTLQWTNWFAVALSADGTAVEPVLTSSLTFQASLHSNNTIELCYPALAGPYADGNMASIGIRGGAFWSSVSELNPAPVNNKCLLFSPVPEQCNILNVTTYPSPSDATLVPLCPPGKYLAANAACSSCISGKYQTGYGATSESSCVECPAGTFSIARGAIGLESCTLCKGNLTSDDSDPGCLDGSAVGFTPGQLTKPDLVLEQQHRGDVGITSDCSIWQFNPISDLGNPGLREEPVLAFQDSTVHLRNNSSINGHDLCGTGNSALFGQCLASSGRSLRIYNIPESDYPAYAGLPFQLSVAKEDAYNQTVESDSISFLQLQVAIPRTDGGLQPHQEVVVSGDAVFKLQSGKARIEIAVRPEFSVVDPQNGLALLSRQVFFSASGQDLESSQPLSSTAVLAFFAAGKTVCPQGYVLTLDTLTESVGRSESNAKAAGAGRCVYCQVGTYSIIPLGVGSAANGTKPICLNCPPVSTCTGGSNVTLGLGYWVKSDPKSGMFVLESCPAGHQLINSIGGSFNHDVQRCEPCGPGKYILQSLDPKAACQLCPAGAFCDGDRLHPAVNNSAWVADAVKGQCVLLACPAGYELINAATDGGQFSYALQQCNLCPASSFCPGGAGLSQHCPPGTFAPAGSSSPDSCKPAAFLVMSVVLSLAPDAFQANKRAAFRDAVAYTIGAATPSVIVDSVVSATARQMRPAETLITARVAASDSSAAAAFKSDLRVQVLNLRLQDQGLPPATLISADVVSSLTGEVPQYLSLWPAVGGAIGGFALVVAVAVFVLWRMMQKYENEEEKLLQITMATLRSRLGIELRDGYALNTEPAGRCIVLQRGYLEAAARLDLLQDFDVHQLDAFCLCLECGRIPLAHSSGAGSMNTTRPRNKSPYDKACDWILEVSTGLIKPGAPILNKTTSSKRPSICLIGKDELLSKLRVEERFPYFITKVCKLRIWSDNDGALFERLKDVARSLLAEIAHHCEKRFSALKTEPGGAALLSFRSLCDPPSNDGLVGARRQDHPEVRAIVVHEEARCEANLELEGNAGVSEFPDEEVFISQLHRRAKILNEDFQATVWNIIAAHATSTELEQNNTSPATDAISEGRVRTVWSVLQGAVGRTLSSVSGNSFSPFPTLHQTLSSSEAEGLKRTESTHDKVTAASTQGTSTPFTSVRAHQVCQLMQSSDLVFPDPSSGMHQPLFRTYSGQALLADGVCGNIEVSVNSNWSNLPPGDVPGWSMLTYPGPYLYFDHIQPYDCQCPGPSISDSSSDFPEQKVALSNRPPIRVASEQEFRSSSASGLSSGQSRSAEAVCRFSDGPDQVWVFAGPVKSAARMREKLGEYALEGAAWPLCAQILDPVRASVVCSGPAQIIEVASWFVSEQNVGGGPLTVCRVKNKFSLANADLVGGYRDLMVCGILEGSGGLRIIGEIQIHDKQLHDLKLLMHKLYRIQRANAANAI</sequence>
<dbReference type="InterPro" id="IPR015915">
    <property type="entry name" value="Kelch-typ_b-propeller"/>
</dbReference>
<evidence type="ECO:0000313" key="2">
    <source>
        <dbReference type="EMBL" id="CAD8624938.1"/>
    </source>
</evidence>
<dbReference type="InterPro" id="IPR011050">
    <property type="entry name" value="Pectin_lyase_fold/virulence"/>
</dbReference>